<feature type="compositionally biased region" description="Polar residues" evidence="4">
    <location>
        <begin position="637"/>
        <end position="647"/>
    </location>
</feature>
<feature type="compositionally biased region" description="Low complexity" evidence="4">
    <location>
        <begin position="155"/>
        <end position="170"/>
    </location>
</feature>
<dbReference type="STRING" id="945553.A0A0D2N9Y4"/>
<keyword evidence="3" id="KW-0862">Zinc</keyword>
<dbReference type="PANTHER" id="PTHR14296">
    <property type="entry name" value="REMODELING AND SPACING FACTOR 1"/>
    <property type="match status" value="1"/>
</dbReference>
<feature type="domain" description="Zinc finger PHD-type" evidence="5">
    <location>
        <begin position="694"/>
        <end position="751"/>
    </location>
</feature>
<evidence type="ECO:0000256" key="1">
    <source>
        <dbReference type="ARBA" id="ARBA00022723"/>
    </source>
</evidence>
<dbReference type="Pfam" id="PF00628">
    <property type="entry name" value="PHD"/>
    <property type="match status" value="1"/>
</dbReference>
<dbReference type="InterPro" id="IPR013083">
    <property type="entry name" value="Znf_RING/FYVE/PHD"/>
</dbReference>
<keyword evidence="2" id="KW-0863">Zinc-finger</keyword>
<evidence type="ECO:0000313" key="7">
    <source>
        <dbReference type="Proteomes" id="UP000054270"/>
    </source>
</evidence>
<proteinExistence type="predicted"/>
<dbReference type="InterPro" id="IPR001965">
    <property type="entry name" value="Znf_PHD"/>
</dbReference>
<dbReference type="OMA" id="SQFFYTF"/>
<dbReference type="InterPro" id="IPR028938">
    <property type="entry name" value="Rsf1-like"/>
</dbReference>
<name>A0A0D2N9Y4_HYPSF</name>
<feature type="compositionally biased region" description="Basic residues" evidence="4">
    <location>
        <begin position="285"/>
        <end position="298"/>
    </location>
</feature>
<feature type="compositionally biased region" description="Polar residues" evidence="4">
    <location>
        <begin position="923"/>
        <end position="947"/>
    </location>
</feature>
<feature type="region of interest" description="Disordered" evidence="4">
    <location>
        <begin position="814"/>
        <end position="850"/>
    </location>
</feature>
<dbReference type="PROSITE" id="PS01359">
    <property type="entry name" value="ZF_PHD_1"/>
    <property type="match status" value="1"/>
</dbReference>
<feature type="region of interest" description="Disordered" evidence="4">
    <location>
        <begin position="588"/>
        <end position="687"/>
    </location>
</feature>
<protein>
    <recommendedName>
        <fullName evidence="5">Zinc finger PHD-type domain-containing protein</fullName>
    </recommendedName>
</protein>
<dbReference type="GO" id="GO:0031213">
    <property type="term" value="C:RSF complex"/>
    <property type="evidence" value="ECO:0007669"/>
    <property type="project" value="InterPro"/>
</dbReference>
<dbReference type="PANTHER" id="PTHR14296:SF3">
    <property type="entry name" value="DIKAR, ISOFORM F"/>
    <property type="match status" value="1"/>
</dbReference>
<reference evidence="7" key="1">
    <citation type="submission" date="2014-04" db="EMBL/GenBank/DDBJ databases">
        <title>Evolutionary Origins and Diversification of the Mycorrhizal Mutualists.</title>
        <authorList>
            <consortium name="DOE Joint Genome Institute"/>
            <consortium name="Mycorrhizal Genomics Consortium"/>
            <person name="Kohler A."/>
            <person name="Kuo A."/>
            <person name="Nagy L.G."/>
            <person name="Floudas D."/>
            <person name="Copeland A."/>
            <person name="Barry K.W."/>
            <person name="Cichocki N."/>
            <person name="Veneault-Fourrey C."/>
            <person name="LaButti K."/>
            <person name="Lindquist E.A."/>
            <person name="Lipzen A."/>
            <person name="Lundell T."/>
            <person name="Morin E."/>
            <person name="Murat C."/>
            <person name="Riley R."/>
            <person name="Ohm R."/>
            <person name="Sun H."/>
            <person name="Tunlid A."/>
            <person name="Henrissat B."/>
            <person name="Grigoriev I.V."/>
            <person name="Hibbett D.S."/>
            <person name="Martin F."/>
        </authorList>
    </citation>
    <scope>NUCLEOTIDE SEQUENCE [LARGE SCALE GENOMIC DNA]</scope>
    <source>
        <strain evidence="7">FD-334 SS-4</strain>
    </source>
</reference>
<feature type="compositionally biased region" description="Polar residues" evidence="4">
    <location>
        <begin position="187"/>
        <end position="200"/>
    </location>
</feature>
<accession>A0A0D2N9Y4</accession>
<feature type="region of interest" description="Disordered" evidence="4">
    <location>
        <begin position="114"/>
        <end position="214"/>
    </location>
</feature>
<keyword evidence="1" id="KW-0479">Metal-binding</keyword>
<feature type="compositionally biased region" description="Polar residues" evidence="4">
    <location>
        <begin position="139"/>
        <end position="149"/>
    </location>
</feature>
<dbReference type="Proteomes" id="UP000054270">
    <property type="component" value="Unassembled WGS sequence"/>
</dbReference>
<evidence type="ECO:0000259" key="5">
    <source>
        <dbReference type="SMART" id="SM00249"/>
    </source>
</evidence>
<dbReference type="CDD" id="cd22249">
    <property type="entry name" value="UDM1_RNF168_RNF169-like"/>
    <property type="match status" value="1"/>
</dbReference>
<dbReference type="GO" id="GO:0008270">
    <property type="term" value="F:zinc ion binding"/>
    <property type="evidence" value="ECO:0007669"/>
    <property type="project" value="UniProtKB-KW"/>
</dbReference>
<dbReference type="Gene3D" id="3.30.40.10">
    <property type="entry name" value="Zinc/RING finger domain, C3HC4 (zinc finger)"/>
    <property type="match status" value="1"/>
</dbReference>
<dbReference type="SMART" id="SM00249">
    <property type="entry name" value="PHD"/>
    <property type="match status" value="1"/>
</dbReference>
<feature type="compositionally biased region" description="Polar residues" evidence="4">
    <location>
        <begin position="839"/>
        <end position="850"/>
    </location>
</feature>
<feature type="compositionally biased region" description="Acidic residues" evidence="4">
    <location>
        <begin position="440"/>
        <end position="457"/>
    </location>
</feature>
<dbReference type="InterPro" id="IPR011011">
    <property type="entry name" value="Znf_FYVE_PHD"/>
</dbReference>
<feature type="compositionally biased region" description="Low complexity" evidence="4">
    <location>
        <begin position="377"/>
        <end position="389"/>
    </location>
</feature>
<feature type="region of interest" description="Disordered" evidence="4">
    <location>
        <begin position="356"/>
        <end position="496"/>
    </location>
</feature>
<feature type="compositionally biased region" description="Basic and acidic residues" evidence="4">
    <location>
        <begin position="588"/>
        <end position="632"/>
    </location>
</feature>
<sequence length="994" mass="112250">MPRRSSTRASNLLSAPTAFPPPPENDLNYDDLVLLRRQWRWAAFCQFFCTFAQLFSMDDVAIADIEKDLLYQTTGVISRIMQKLLYSLSYDRKVSVDNWQNALRKQYIKRDPLTNPMGLEARDSNRLANHEGDPAPLENQLSVPNSVNNDEVDTEYAPSAPQEAPESAEPGSQVIAASVQPDDTRSRQSSVAGTRQTSKGGESEAGDDAEPEKPIDWFDLPLLVKLETIHTLAEWQFQNPNRLRTIMKSDDDTASWRIEPIGYDSKRNAYWFIGGDRLWIQRVRPKASRPKALKRKRAPEKMQANKPDNKVSATPAKRVRLNVSPPTPPTPSGRHSRAAKDQAKLKLDIQAKELAELNRQASSSNSRPTRATRRTATRATPAKSASSSAPPRPLGTRASARLRGPQEEEEWQPIPDEWLNEGRRSKTQSSKSIAARTGLESDEESISDLTELSDDGAENSTSVVQNGKFSKNAVGQTNGVETPSEEPEKAPEVPLESPDNFVEWETICVTLQEWEHIADRFEKATHYTEKALYKVLANEIVPFVTHELREIERKREIEEALIHRKKSSRLAIRESEREEARLAAKIKQEEEEKMSRARRLEARQQKEEAERLRREKAREQRREEREAREASRKAKSTASLEPQSQSPPAEVQSDLSKIKFKHSAGTDKRAPRASAKPRAQSGTRTPAGEDWELACEICHRRGINIDDGTPMMSCGRCSRWQHIQCHDRADKAAGRPLRNWDSVEFICWSCRAAQQDGRREYNLPATQHPSVSQNHIVPQMQPYRSYQSTSTMHIPVEGRSSGSQYTSPYRDTTQQSYYVRPPNGGHLPPQGGYQGSAPYPSSSHARDATSQSAISFSHYQPAAHGFSANTQKAHVDPRYAYDHSNHHQPYHNSAQQYVQHPQQYRPDVPSSYKPSPSVPGWNMPTTQNAGYPTAYNGVTTQPSSNYRTAPVESQDMVRNPDPLQPSFGRYPEQHYPSTQFKHHPTSSYQPPLGR</sequence>
<organism evidence="6 7">
    <name type="scientific">Hypholoma sublateritium (strain FD-334 SS-4)</name>
    <dbReference type="NCBI Taxonomy" id="945553"/>
    <lineage>
        <taxon>Eukaryota</taxon>
        <taxon>Fungi</taxon>
        <taxon>Dikarya</taxon>
        <taxon>Basidiomycota</taxon>
        <taxon>Agaricomycotina</taxon>
        <taxon>Agaricomycetes</taxon>
        <taxon>Agaricomycetidae</taxon>
        <taxon>Agaricales</taxon>
        <taxon>Agaricineae</taxon>
        <taxon>Strophariaceae</taxon>
        <taxon>Hypholoma</taxon>
    </lineage>
</organism>
<dbReference type="EMBL" id="KN817741">
    <property type="protein sequence ID" value="KJA13441.1"/>
    <property type="molecule type" value="Genomic_DNA"/>
</dbReference>
<feature type="region of interest" description="Disordered" evidence="4">
    <location>
        <begin position="285"/>
        <end position="342"/>
    </location>
</feature>
<evidence type="ECO:0000256" key="4">
    <source>
        <dbReference type="SAM" id="MobiDB-lite"/>
    </source>
</evidence>
<feature type="region of interest" description="Disordered" evidence="4">
    <location>
        <begin position="902"/>
        <end position="994"/>
    </location>
</feature>
<dbReference type="CDD" id="cd15489">
    <property type="entry name" value="PHD_SF"/>
    <property type="match status" value="1"/>
</dbReference>
<dbReference type="AlphaFoldDB" id="A0A0D2N9Y4"/>
<dbReference type="InterPro" id="IPR019787">
    <property type="entry name" value="Znf_PHD-finger"/>
</dbReference>
<feature type="compositionally biased region" description="Basic and acidic residues" evidence="4">
    <location>
        <begin position="120"/>
        <end position="133"/>
    </location>
</feature>
<dbReference type="OrthoDB" id="303107at2759"/>
<feature type="compositionally biased region" description="Polar residues" evidence="4">
    <location>
        <begin position="975"/>
        <end position="994"/>
    </location>
</feature>
<dbReference type="InterPro" id="IPR019786">
    <property type="entry name" value="Zinc_finger_PHD-type_CS"/>
</dbReference>
<evidence type="ECO:0000313" key="6">
    <source>
        <dbReference type="EMBL" id="KJA13441.1"/>
    </source>
</evidence>
<evidence type="ECO:0000256" key="3">
    <source>
        <dbReference type="ARBA" id="ARBA00022833"/>
    </source>
</evidence>
<evidence type="ECO:0000256" key="2">
    <source>
        <dbReference type="ARBA" id="ARBA00022771"/>
    </source>
</evidence>
<gene>
    <name evidence="6" type="ORF">HYPSUDRAFT_556344</name>
</gene>
<dbReference type="SUPFAM" id="SSF57903">
    <property type="entry name" value="FYVE/PHD zinc finger"/>
    <property type="match status" value="1"/>
</dbReference>
<keyword evidence="7" id="KW-1185">Reference proteome</keyword>
<feature type="compositionally biased region" description="Low complexity" evidence="4">
    <location>
        <begin position="906"/>
        <end position="919"/>
    </location>
</feature>
<dbReference type="GO" id="GO:0006355">
    <property type="term" value="P:regulation of DNA-templated transcription"/>
    <property type="evidence" value="ECO:0007669"/>
    <property type="project" value="InterPro"/>
</dbReference>
<feature type="compositionally biased region" description="Polar residues" evidence="4">
    <location>
        <begin position="458"/>
        <end position="481"/>
    </location>
</feature>